<accession>A0A9E7V7A5</accession>
<feature type="transmembrane region" description="Helical" evidence="9">
    <location>
        <begin position="39"/>
        <end position="58"/>
    </location>
</feature>
<evidence type="ECO:0000313" key="11">
    <source>
        <dbReference type="EMBL" id="UZA61283.1"/>
    </source>
</evidence>
<dbReference type="GO" id="GO:0004129">
    <property type="term" value="F:cytochrome-c oxidase activity"/>
    <property type="evidence" value="ECO:0007669"/>
    <property type="project" value="InterPro"/>
</dbReference>
<evidence type="ECO:0000256" key="4">
    <source>
        <dbReference type="ARBA" id="ARBA00022692"/>
    </source>
</evidence>
<dbReference type="InterPro" id="IPR024791">
    <property type="entry name" value="Cyt_c/ubiquinol_Oxase_su3"/>
</dbReference>
<feature type="transmembrane region" description="Helical" evidence="9">
    <location>
        <begin position="127"/>
        <end position="147"/>
    </location>
</feature>
<evidence type="ECO:0000259" key="10">
    <source>
        <dbReference type="PROSITE" id="PS50253"/>
    </source>
</evidence>
<feature type="transmembrane region" description="Helical" evidence="9">
    <location>
        <begin position="237"/>
        <end position="259"/>
    </location>
</feature>
<dbReference type="GO" id="GO:0005739">
    <property type="term" value="C:mitochondrion"/>
    <property type="evidence" value="ECO:0007669"/>
    <property type="project" value="TreeGrafter"/>
</dbReference>
<comment type="subcellular location">
    <subcellularLocation>
        <location evidence="1">Membrane</location>
        <topology evidence="1">Multi-pass membrane protein</topology>
    </subcellularLocation>
</comment>
<dbReference type="FunFam" id="1.20.120.80:FF:000002">
    <property type="entry name" value="Cytochrome c oxidase subunit 3"/>
    <property type="match status" value="1"/>
</dbReference>
<evidence type="ECO:0000256" key="9">
    <source>
        <dbReference type="SAM" id="Phobius"/>
    </source>
</evidence>
<keyword evidence="6 9" id="KW-1133">Transmembrane helix</keyword>
<evidence type="ECO:0000256" key="1">
    <source>
        <dbReference type="ARBA" id="ARBA00004141"/>
    </source>
</evidence>
<evidence type="ECO:0000256" key="2">
    <source>
        <dbReference type="ARBA" id="ARBA00010581"/>
    </source>
</evidence>
<keyword evidence="7 9" id="KW-0472">Membrane</keyword>
<evidence type="ECO:0000256" key="6">
    <source>
        <dbReference type="ARBA" id="ARBA00022989"/>
    </source>
</evidence>
<keyword evidence="8 11" id="KW-0496">Mitochondrion</keyword>
<dbReference type="InterPro" id="IPR035973">
    <property type="entry name" value="Cyt_c_oxidase_su3-like_sf"/>
</dbReference>
<name>A0A9E7V7A5_9CHEL</name>
<dbReference type="Pfam" id="PF00510">
    <property type="entry name" value="COX3"/>
    <property type="match status" value="1"/>
</dbReference>
<dbReference type="InterPro" id="IPR013833">
    <property type="entry name" value="Cyt_c_oxidase_su3_a-hlx"/>
</dbReference>
<gene>
    <name evidence="11" type="primary">cox3</name>
</gene>
<comment type="function">
    <text evidence="8">Component of the cytochrome c oxidase, the last enzyme in the mitochondrial electron transport chain which drives oxidative phosphorylation. The respiratory chain contains 3 multisubunit complexes succinate dehydrogenase (complex II, CII), ubiquinol-cytochrome c oxidoreductase (cytochrome b-c1 complex, complex III, CIII) and cytochrome c oxidase (complex IV, CIV), that cooperate to transfer electrons derived from NADH and succinate to molecular oxygen, creating an electrochemical gradient over the inner membrane that drives transmembrane transport and the ATP synthase. Cytochrome c oxidase is the component of the respiratory chain that catalyzes the reduction of oxygen to water. Electrons originating from reduced cytochrome c in the intermembrane space (IMS) are transferred via the dinuclear copper A center (CU(A)) of subunit 2 and heme A of subunit 1 to the active site in subunit 1, a binuclear center (BNC) formed by heme A3 and copper B (CU(B)). The BNC reduces molecular oxygen to 2 water molecules using 4 electrons from cytochrome c in the IMS and 4 protons from the mitochondrial matrix.</text>
</comment>
<dbReference type="Gene3D" id="1.20.120.80">
    <property type="entry name" value="Cytochrome c oxidase, subunit III, four-helix bundle"/>
    <property type="match status" value="1"/>
</dbReference>
<feature type="transmembrane region" description="Helical" evidence="9">
    <location>
        <begin position="159"/>
        <end position="179"/>
    </location>
</feature>
<protein>
    <recommendedName>
        <fullName evidence="3 8">Cytochrome c oxidase subunit 3</fullName>
    </recommendedName>
</protein>
<dbReference type="AlphaFoldDB" id="A0A9E7V7A5"/>
<evidence type="ECO:0000256" key="7">
    <source>
        <dbReference type="ARBA" id="ARBA00023136"/>
    </source>
</evidence>
<dbReference type="InterPro" id="IPR000298">
    <property type="entry name" value="Cyt_c_oxidase-like_su3"/>
</dbReference>
<reference evidence="11" key="1">
    <citation type="journal article" date="2022" name="Polar Biol.">
        <title>Mitochondrial genomes provide insight into interfamilial relationships within Pycnogonida.</title>
        <authorList>
            <person name="Zehnpfennig J.R."/>
            <person name="Varney R.M."/>
            <person name="Halanych K.M."/>
            <person name="Mahon A.R."/>
        </authorList>
    </citation>
    <scope>NUCLEOTIDE SEQUENCE</scope>
</reference>
<sequence length="261" mass="30064">MTKQFHPYHIVNQSPWPLTSSISAMLMASGLIEFMYMKTYLMITTGAILMLVSSLQWWRDITREATLQGHHSIKVVSGMRWGMLLFITSEVLLFSSFFWAFFHSSLSPAVEIGMKWPPIGVSSFNPLMIPLLNTLILLSSGVTITYSHHSIMNNMINKASISLFMTIILGFYFSLLQAWEYWTASFTMSDSVFGSSFFVATGFHGLHVLIGSLFLVTNLIRMVKTHFSMNHHFGFEAAIWYWHFVDVVWLFLYISIYWWSS</sequence>
<organism evidence="11">
    <name type="scientific">Endeis sp. JZ-2022</name>
    <dbReference type="NCBI Taxonomy" id="2992007"/>
    <lineage>
        <taxon>Eukaryota</taxon>
        <taxon>Metazoa</taxon>
        <taxon>Ecdysozoa</taxon>
        <taxon>Arthropoda</taxon>
        <taxon>Chelicerata</taxon>
        <taxon>Pycnogonida</taxon>
        <taxon>Pantopoda</taxon>
        <taxon>Endeidae</taxon>
        <taxon>Endeis</taxon>
    </lineage>
</organism>
<dbReference type="InterPro" id="IPR033945">
    <property type="entry name" value="Cyt_c_oxase_su3_dom"/>
</dbReference>
<evidence type="ECO:0000256" key="3">
    <source>
        <dbReference type="ARBA" id="ARBA00015944"/>
    </source>
</evidence>
<dbReference type="PANTHER" id="PTHR11403">
    <property type="entry name" value="CYTOCHROME C OXIDASE SUBUNIT III"/>
    <property type="match status" value="1"/>
</dbReference>
<dbReference type="PANTHER" id="PTHR11403:SF7">
    <property type="entry name" value="CYTOCHROME C OXIDASE SUBUNIT 3"/>
    <property type="match status" value="1"/>
</dbReference>
<evidence type="ECO:0000256" key="8">
    <source>
        <dbReference type="RuleBase" id="RU003375"/>
    </source>
</evidence>
<dbReference type="GO" id="GO:0006123">
    <property type="term" value="P:mitochondrial electron transport, cytochrome c to oxygen"/>
    <property type="evidence" value="ECO:0007669"/>
    <property type="project" value="TreeGrafter"/>
</dbReference>
<dbReference type="GO" id="GO:0016020">
    <property type="term" value="C:membrane"/>
    <property type="evidence" value="ECO:0007669"/>
    <property type="project" value="UniProtKB-SubCell"/>
</dbReference>
<proteinExistence type="inferred from homology"/>
<feature type="transmembrane region" description="Helical" evidence="9">
    <location>
        <begin position="191"/>
        <end position="216"/>
    </location>
</feature>
<dbReference type="EMBL" id="OK649926">
    <property type="protein sequence ID" value="UZA61283.1"/>
    <property type="molecule type" value="Genomic_DNA"/>
</dbReference>
<keyword evidence="5" id="KW-1278">Translocase</keyword>
<feature type="domain" description="Heme-copper oxidase subunit III family profile" evidence="10">
    <location>
        <begin position="4"/>
        <end position="261"/>
    </location>
</feature>
<dbReference type="Gene3D" id="1.10.287.70">
    <property type="match status" value="1"/>
</dbReference>
<keyword evidence="4 8" id="KW-0812">Transmembrane</keyword>
<dbReference type="SUPFAM" id="SSF81452">
    <property type="entry name" value="Cytochrome c oxidase subunit III-like"/>
    <property type="match status" value="1"/>
</dbReference>
<geneLocation type="mitochondrion" evidence="11"/>
<dbReference type="CDD" id="cd01665">
    <property type="entry name" value="Cyt_c_Oxidase_III"/>
    <property type="match status" value="1"/>
</dbReference>
<comment type="similarity">
    <text evidence="2 8">Belongs to the cytochrome c oxidase subunit 3 family.</text>
</comment>
<evidence type="ECO:0000256" key="5">
    <source>
        <dbReference type="ARBA" id="ARBA00022967"/>
    </source>
</evidence>
<dbReference type="PROSITE" id="PS50253">
    <property type="entry name" value="COX3"/>
    <property type="match status" value="1"/>
</dbReference>
<feature type="transmembrane region" description="Helical" evidence="9">
    <location>
        <begin position="79"/>
        <end position="102"/>
    </location>
</feature>